<dbReference type="InterPro" id="IPR036259">
    <property type="entry name" value="MFS_trans_sf"/>
</dbReference>
<keyword evidence="4" id="KW-1185">Reference proteome</keyword>
<dbReference type="AlphaFoldDB" id="N8RLS5"/>
<dbReference type="SUPFAM" id="SSF46689">
    <property type="entry name" value="Homeodomain-like"/>
    <property type="match status" value="1"/>
</dbReference>
<sequence>MQQNFKLLAWATLANGTCFSMILPLLAPLIRELGLTEVQGGVIVSAGAICMAIASILIARGEKIQTPYQLMNYGFLGMTITWAIFTAILYWGIQQTLPVMIVFALLVIIVRTSKNQYNTDMSYPIHFRKKILAKLEEGQSIRAVAQHFEIDKNTIVEWKKRIEIKRTRPRKPSKVDDDALRADVEQYPDDYQYERAARFGCGTSTIGDALKRLNITVKKRPYGTRKQKQNSESSI</sequence>
<feature type="domain" description="Transposase Synechocystis PCC 6803" evidence="2">
    <location>
        <begin position="121"/>
        <end position="234"/>
    </location>
</feature>
<dbReference type="Pfam" id="PF01710">
    <property type="entry name" value="HTH_Tnp_IS630"/>
    <property type="match status" value="1"/>
</dbReference>
<proteinExistence type="predicted"/>
<keyword evidence="1" id="KW-0472">Membrane</keyword>
<comment type="caution">
    <text evidence="3">The sequence shown here is derived from an EMBL/GenBank/DDBJ whole genome shotgun (WGS) entry which is preliminary data.</text>
</comment>
<feature type="transmembrane region" description="Helical" evidence="1">
    <location>
        <begin position="7"/>
        <end position="26"/>
    </location>
</feature>
<protein>
    <recommendedName>
        <fullName evidence="2">Transposase Synechocystis PCC 6803 domain-containing protein</fullName>
    </recommendedName>
</protein>
<feature type="transmembrane region" description="Helical" evidence="1">
    <location>
        <begin position="38"/>
        <end position="58"/>
    </location>
</feature>
<feature type="transmembrane region" description="Helical" evidence="1">
    <location>
        <begin position="97"/>
        <end position="113"/>
    </location>
</feature>
<reference evidence="3 4" key="1">
    <citation type="submission" date="2013-02" db="EMBL/GenBank/DDBJ databases">
        <title>The Genome Sequence of Acinetobacter parvus CIP 108168.</title>
        <authorList>
            <consortium name="The Broad Institute Genome Sequencing Platform"/>
            <consortium name="The Broad Institute Genome Sequencing Center for Infectious Disease"/>
            <person name="Cerqueira G."/>
            <person name="Feldgarden M."/>
            <person name="Courvalin P."/>
            <person name="Perichon B."/>
            <person name="Grillot-Courvalin C."/>
            <person name="Clermont D."/>
            <person name="Rocha E."/>
            <person name="Yoon E.-J."/>
            <person name="Nemec A."/>
            <person name="Walker B."/>
            <person name="Young S.K."/>
            <person name="Zeng Q."/>
            <person name="Gargeya S."/>
            <person name="Fitzgerald M."/>
            <person name="Haas B."/>
            <person name="Abouelleil A."/>
            <person name="Alvarado L."/>
            <person name="Arachchi H.M."/>
            <person name="Berlin A.M."/>
            <person name="Chapman S.B."/>
            <person name="Dewar J."/>
            <person name="Goldberg J."/>
            <person name="Griggs A."/>
            <person name="Gujja S."/>
            <person name="Hansen M."/>
            <person name="Howarth C."/>
            <person name="Imamovic A."/>
            <person name="Larimer J."/>
            <person name="McCowan C."/>
            <person name="Murphy C."/>
            <person name="Neiman D."/>
            <person name="Pearson M."/>
            <person name="Priest M."/>
            <person name="Roberts A."/>
            <person name="Saif S."/>
            <person name="Shea T."/>
            <person name="Sisk P."/>
            <person name="Sykes S."/>
            <person name="Wortman J."/>
            <person name="Nusbaum C."/>
            <person name="Birren B."/>
        </authorList>
    </citation>
    <scope>NUCLEOTIDE SEQUENCE [LARGE SCALE GENOMIC DNA]</scope>
    <source>
        <strain evidence="3 4">CIP 108168</strain>
    </source>
</reference>
<keyword evidence="1" id="KW-1133">Transmembrane helix</keyword>
<dbReference type="HOGENOM" id="CLU_102833_0_0_6"/>
<evidence type="ECO:0000313" key="3">
    <source>
        <dbReference type="EMBL" id="ENU35022.1"/>
    </source>
</evidence>
<evidence type="ECO:0000313" key="4">
    <source>
        <dbReference type="Proteomes" id="UP000023776"/>
    </source>
</evidence>
<feature type="transmembrane region" description="Helical" evidence="1">
    <location>
        <begin position="70"/>
        <end position="91"/>
    </location>
</feature>
<name>N8RLS5_9GAMM</name>
<dbReference type="InterPro" id="IPR002622">
    <property type="entry name" value="Transposase_14"/>
</dbReference>
<dbReference type="InterPro" id="IPR009057">
    <property type="entry name" value="Homeodomain-like_sf"/>
</dbReference>
<dbReference type="EMBL" id="APOM01000061">
    <property type="protein sequence ID" value="ENU35022.1"/>
    <property type="molecule type" value="Genomic_DNA"/>
</dbReference>
<dbReference type="PATRIC" id="fig|981333.9.peg.2865"/>
<dbReference type="Proteomes" id="UP000023776">
    <property type="component" value="Unassembled WGS sequence"/>
</dbReference>
<evidence type="ECO:0000259" key="2">
    <source>
        <dbReference type="Pfam" id="PF01710"/>
    </source>
</evidence>
<keyword evidence="1" id="KW-0812">Transmembrane</keyword>
<dbReference type="SUPFAM" id="SSF103473">
    <property type="entry name" value="MFS general substrate transporter"/>
    <property type="match status" value="1"/>
</dbReference>
<organism evidence="3 4">
    <name type="scientific">Acinetobacter parvus DSM 16617 = CIP 108168</name>
    <dbReference type="NCBI Taxonomy" id="981333"/>
    <lineage>
        <taxon>Bacteria</taxon>
        <taxon>Pseudomonadati</taxon>
        <taxon>Pseudomonadota</taxon>
        <taxon>Gammaproteobacteria</taxon>
        <taxon>Moraxellales</taxon>
        <taxon>Moraxellaceae</taxon>
        <taxon>Acinetobacter</taxon>
    </lineage>
</organism>
<accession>N8RLS5</accession>
<evidence type="ECO:0000256" key="1">
    <source>
        <dbReference type="SAM" id="Phobius"/>
    </source>
</evidence>
<gene>
    <name evidence="3" type="ORF">F988_02811</name>
</gene>